<reference evidence="3" key="1">
    <citation type="submission" date="2021-01" db="EMBL/GenBank/DDBJ databases">
        <title>Whole genome shotgun sequence of Planosporangium mesophilum NBRC 109066.</title>
        <authorList>
            <person name="Komaki H."/>
            <person name="Tamura T."/>
        </authorList>
    </citation>
    <scope>NUCLEOTIDE SEQUENCE</scope>
    <source>
        <strain evidence="3">NBRC 109066</strain>
    </source>
</reference>
<keyword evidence="1" id="KW-0732">Signal</keyword>
<dbReference type="SUPFAM" id="SSF53850">
    <property type="entry name" value="Periplasmic binding protein-like II"/>
    <property type="match status" value="1"/>
</dbReference>
<feature type="signal peptide" evidence="1">
    <location>
        <begin position="1"/>
        <end position="26"/>
    </location>
</feature>
<dbReference type="InterPro" id="IPR006311">
    <property type="entry name" value="TAT_signal"/>
</dbReference>
<dbReference type="InterPro" id="IPR015168">
    <property type="entry name" value="SsuA/THI5"/>
</dbReference>
<evidence type="ECO:0000256" key="1">
    <source>
        <dbReference type="SAM" id="SignalP"/>
    </source>
</evidence>
<evidence type="ECO:0000313" key="3">
    <source>
        <dbReference type="EMBL" id="GII23351.1"/>
    </source>
</evidence>
<dbReference type="RefSeq" id="WP_203935632.1">
    <property type="nucleotide sequence ID" value="NZ_BOON01000028.1"/>
</dbReference>
<organism evidence="3 4">
    <name type="scientific">Planosporangium mesophilum</name>
    <dbReference type="NCBI Taxonomy" id="689768"/>
    <lineage>
        <taxon>Bacteria</taxon>
        <taxon>Bacillati</taxon>
        <taxon>Actinomycetota</taxon>
        <taxon>Actinomycetes</taxon>
        <taxon>Micromonosporales</taxon>
        <taxon>Micromonosporaceae</taxon>
        <taxon>Planosporangium</taxon>
    </lineage>
</organism>
<dbReference type="Gene3D" id="3.40.190.10">
    <property type="entry name" value="Periplasmic binding protein-like II"/>
    <property type="match status" value="2"/>
</dbReference>
<name>A0A8J3TDB3_9ACTN</name>
<evidence type="ECO:0000259" key="2">
    <source>
        <dbReference type="Pfam" id="PF09084"/>
    </source>
</evidence>
<protein>
    <submittedName>
        <fullName evidence="3">Sulfonate ABC transporter substrate-binding protein</fullName>
    </submittedName>
</protein>
<keyword evidence="4" id="KW-1185">Reference proteome</keyword>
<dbReference type="EMBL" id="BOON01000028">
    <property type="protein sequence ID" value="GII23351.1"/>
    <property type="molecule type" value="Genomic_DNA"/>
</dbReference>
<dbReference type="Pfam" id="PF09084">
    <property type="entry name" value="NMT1"/>
    <property type="match status" value="1"/>
</dbReference>
<dbReference type="AlphaFoldDB" id="A0A8J3TDB3"/>
<dbReference type="Proteomes" id="UP000599074">
    <property type="component" value="Unassembled WGS sequence"/>
</dbReference>
<feature type="domain" description="SsuA/THI5-like" evidence="2">
    <location>
        <begin position="120"/>
        <end position="207"/>
    </location>
</feature>
<dbReference type="PANTHER" id="PTHR30024">
    <property type="entry name" value="ALIPHATIC SULFONATES-BINDING PROTEIN-RELATED"/>
    <property type="match status" value="1"/>
</dbReference>
<accession>A0A8J3TDB3</accession>
<proteinExistence type="predicted"/>
<sequence>MPLPLSSTPVLGRRAFLGALSGAAVAAGLAACARDEPSTHLAAAAPLPTSVDPQTALSISIHTSQKQFEGAGLLDKLPFRVKDWPNLSAGPDIIQGFRARSIDLASNAGVPPIQARAIQYDAKIVAVQTVPVPIYRFATAPGSSISSRPDLKGKKIAFSQGQAQGVVVLRTLKELGLDKRDVTLVALTSNQFYTALQSRQVDVAPLAEPSLTKYLNQFSGDGAKAIDMHAVDYLTVLWSPAEVLHDPAKAAAVRAFIPYWVRGTVWAWENREAWADLYYVKDQQLSPADAQRAAASTPRPTYPRRWDRAIAWEQETADLLTAGGFIPKVKAADLFDRRFETVAADAAPASYQE</sequence>
<feature type="chain" id="PRO_5039511642" evidence="1">
    <location>
        <begin position="27"/>
        <end position="353"/>
    </location>
</feature>
<comment type="caution">
    <text evidence="3">The sequence shown here is derived from an EMBL/GenBank/DDBJ whole genome shotgun (WGS) entry which is preliminary data.</text>
</comment>
<gene>
    <name evidence="3" type="ORF">Pme01_29480</name>
</gene>
<evidence type="ECO:0000313" key="4">
    <source>
        <dbReference type="Proteomes" id="UP000599074"/>
    </source>
</evidence>
<dbReference type="PROSITE" id="PS51318">
    <property type="entry name" value="TAT"/>
    <property type="match status" value="1"/>
</dbReference>